<comment type="caution">
    <text evidence="2">The sequence shown here is derived from an EMBL/GenBank/DDBJ whole genome shotgun (WGS) entry which is preliminary data.</text>
</comment>
<gene>
    <name evidence="2" type="ORF">AB1471_03485</name>
</gene>
<dbReference type="Proteomes" id="UP001556040">
    <property type="component" value="Unassembled WGS sequence"/>
</dbReference>
<proteinExistence type="predicted"/>
<evidence type="ECO:0000256" key="1">
    <source>
        <dbReference type="SAM" id="Phobius"/>
    </source>
</evidence>
<feature type="transmembrane region" description="Helical" evidence="1">
    <location>
        <begin position="28"/>
        <end position="45"/>
    </location>
</feature>
<keyword evidence="1" id="KW-1133">Transmembrane helix</keyword>
<keyword evidence="3" id="KW-1185">Reference proteome</keyword>
<keyword evidence="1" id="KW-0812">Transmembrane</keyword>
<protein>
    <submittedName>
        <fullName evidence="2">Uncharacterized protein</fullName>
    </submittedName>
</protein>
<sequence length="55" mass="6322">MAKTLVLYATIILMIVITIMLYNRMLGAIPLLLLSIVLYYCAFLESKQADKDRKQ</sequence>
<name>A0ABV3Q0J8_9BACL</name>
<dbReference type="EMBL" id="JBFMIA010000002">
    <property type="protein sequence ID" value="MEW9500862.1"/>
    <property type="molecule type" value="Genomic_DNA"/>
</dbReference>
<evidence type="ECO:0000313" key="2">
    <source>
        <dbReference type="EMBL" id="MEW9500862.1"/>
    </source>
</evidence>
<accession>A0ABV3Q0J8</accession>
<dbReference type="RefSeq" id="WP_367778210.1">
    <property type="nucleotide sequence ID" value="NZ_JBFMIA010000002.1"/>
</dbReference>
<keyword evidence="1" id="KW-0472">Membrane</keyword>
<reference evidence="2 3" key="1">
    <citation type="journal article" date="1979" name="Int. J. Syst. Evol. Microbiol.">
        <title>Bacillus globisporus subsp. marinus subsp. nov.</title>
        <authorList>
            <person name="Liu H."/>
        </authorList>
    </citation>
    <scope>NUCLEOTIDE SEQUENCE [LARGE SCALE GENOMIC DNA]</scope>
    <source>
        <strain evidence="2 3">DSM 1297</strain>
    </source>
</reference>
<organism evidence="2 3">
    <name type="scientific">Jeotgalibacillus marinus</name>
    <dbReference type="NCBI Taxonomy" id="86667"/>
    <lineage>
        <taxon>Bacteria</taxon>
        <taxon>Bacillati</taxon>
        <taxon>Bacillota</taxon>
        <taxon>Bacilli</taxon>
        <taxon>Bacillales</taxon>
        <taxon>Caryophanaceae</taxon>
        <taxon>Jeotgalibacillus</taxon>
    </lineage>
</organism>
<feature type="transmembrane region" description="Helical" evidence="1">
    <location>
        <begin position="5"/>
        <end position="22"/>
    </location>
</feature>
<evidence type="ECO:0000313" key="3">
    <source>
        <dbReference type="Proteomes" id="UP001556040"/>
    </source>
</evidence>